<accession>A0A1M7LUG0</accession>
<proteinExistence type="predicted"/>
<evidence type="ECO:0008006" key="3">
    <source>
        <dbReference type="Google" id="ProtNLM"/>
    </source>
</evidence>
<dbReference type="SUPFAM" id="SSF52833">
    <property type="entry name" value="Thioredoxin-like"/>
    <property type="match status" value="1"/>
</dbReference>
<organism evidence="1 2">
    <name type="scientific">Phytopseudomonas punonensis</name>
    <dbReference type="NCBI Taxonomy" id="1220495"/>
    <lineage>
        <taxon>Bacteria</taxon>
        <taxon>Pseudomonadati</taxon>
        <taxon>Pseudomonadota</taxon>
        <taxon>Gammaproteobacteria</taxon>
        <taxon>Pseudomonadales</taxon>
        <taxon>Pseudomonadaceae</taxon>
        <taxon>Phytopseudomonas</taxon>
    </lineage>
</organism>
<dbReference type="Gene3D" id="3.40.30.10">
    <property type="entry name" value="Glutaredoxin"/>
    <property type="match status" value="1"/>
</dbReference>
<protein>
    <recommendedName>
        <fullName evidence="3">Thioredoxin</fullName>
    </recommendedName>
</protein>
<keyword evidence="2" id="KW-1185">Reference proteome</keyword>
<dbReference type="InterPro" id="IPR036249">
    <property type="entry name" value="Thioredoxin-like_sf"/>
</dbReference>
<gene>
    <name evidence="1" type="ORF">SAMN05216288_4375</name>
</gene>
<evidence type="ECO:0000313" key="2">
    <source>
        <dbReference type="Proteomes" id="UP000184305"/>
    </source>
</evidence>
<dbReference type="RefSeq" id="WP_073267569.1">
    <property type="nucleotide sequence ID" value="NZ_FRBQ01000008.1"/>
</dbReference>
<sequence>MNDHSSCHQIDIALPSITTQLELTDFDADRQLMSLRGTSLVIFTSQGCAACRYARKQLAHMALPIERLAWIDAGDNYGLVQRYEVLRLPAFFVVHDGEFLGALHSRLTALELQEALAEAFERVPDELP</sequence>
<dbReference type="EMBL" id="FRBQ01000008">
    <property type="protein sequence ID" value="SHM81375.1"/>
    <property type="molecule type" value="Genomic_DNA"/>
</dbReference>
<reference evidence="2" key="1">
    <citation type="submission" date="2016-11" db="EMBL/GenBank/DDBJ databases">
        <authorList>
            <person name="Varghese N."/>
            <person name="Submissions S."/>
        </authorList>
    </citation>
    <scope>NUCLEOTIDE SEQUENCE [LARGE SCALE GENOMIC DNA]</scope>
    <source>
        <strain evidence="2">CECT 8089</strain>
    </source>
</reference>
<dbReference type="OrthoDB" id="5295821at2"/>
<dbReference type="STRING" id="1220495.SAMN05216288_4375"/>
<name>A0A1M7LUG0_9GAMM</name>
<dbReference type="CDD" id="cd02947">
    <property type="entry name" value="TRX_family"/>
    <property type="match status" value="1"/>
</dbReference>
<evidence type="ECO:0000313" key="1">
    <source>
        <dbReference type="EMBL" id="SHM81375.1"/>
    </source>
</evidence>
<dbReference type="AlphaFoldDB" id="A0A1M7LUG0"/>
<dbReference type="Proteomes" id="UP000184305">
    <property type="component" value="Unassembled WGS sequence"/>
</dbReference>